<gene>
    <name evidence="8" type="ORF">NSK_007133</name>
</gene>
<dbReference type="EMBL" id="SDOX01000122">
    <property type="protein sequence ID" value="TFJ81886.1"/>
    <property type="molecule type" value="Genomic_DNA"/>
</dbReference>
<evidence type="ECO:0008006" key="10">
    <source>
        <dbReference type="Google" id="ProtNLM"/>
    </source>
</evidence>
<evidence type="ECO:0000313" key="9">
    <source>
        <dbReference type="Proteomes" id="UP000355283"/>
    </source>
</evidence>
<dbReference type="Pfam" id="PF07690">
    <property type="entry name" value="MFS_1"/>
    <property type="match status" value="1"/>
</dbReference>
<dbReference type="PROSITE" id="PS00216">
    <property type="entry name" value="SUGAR_TRANSPORT_1"/>
    <property type="match status" value="1"/>
</dbReference>
<comment type="subcellular location">
    <subcellularLocation>
        <location evidence="1">Membrane</location>
        <topology evidence="1">Multi-pass membrane protein</topology>
    </subcellularLocation>
</comment>
<feature type="transmembrane region" description="Helical" evidence="7">
    <location>
        <begin position="319"/>
        <end position="341"/>
    </location>
</feature>
<evidence type="ECO:0000256" key="2">
    <source>
        <dbReference type="ARBA" id="ARBA00022448"/>
    </source>
</evidence>
<evidence type="ECO:0000256" key="4">
    <source>
        <dbReference type="ARBA" id="ARBA00022989"/>
    </source>
</evidence>
<feature type="compositionally biased region" description="Acidic residues" evidence="6">
    <location>
        <begin position="546"/>
        <end position="557"/>
    </location>
</feature>
<keyword evidence="2" id="KW-0813">Transport</keyword>
<protein>
    <recommendedName>
        <fullName evidence="10">Major facilitator superfamily (MFS) profile domain-containing protein</fullName>
    </recommendedName>
</protein>
<keyword evidence="9" id="KW-1185">Reference proteome</keyword>
<keyword evidence="5 7" id="KW-0472">Membrane</keyword>
<dbReference type="PRINTS" id="PR01035">
    <property type="entry name" value="TCRTETA"/>
</dbReference>
<feature type="transmembrane region" description="Helical" evidence="7">
    <location>
        <begin position="207"/>
        <end position="226"/>
    </location>
</feature>
<dbReference type="GO" id="GO:0022857">
    <property type="term" value="F:transmembrane transporter activity"/>
    <property type="evidence" value="ECO:0007669"/>
    <property type="project" value="InterPro"/>
</dbReference>
<proteinExistence type="predicted"/>
<evidence type="ECO:0000256" key="6">
    <source>
        <dbReference type="SAM" id="MobiDB-lite"/>
    </source>
</evidence>
<evidence type="ECO:0000256" key="1">
    <source>
        <dbReference type="ARBA" id="ARBA00004141"/>
    </source>
</evidence>
<keyword evidence="4 7" id="KW-1133">Transmembrane helix</keyword>
<keyword evidence="3 7" id="KW-0812">Transmembrane</keyword>
<dbReference type="InterPro" id="IPR036259">
    <property type="entry name" value="MFS_trans_sf"/>
</dbReference>
<feature type="transmembrane region" description="Helical" evidence="7">
    <location>
        <begin position="353"/>
        <end position="373"/>
    </location>
</feature>
<sequence length="579" mass="61914">MTELPITPVLVNEEKVVILSPTEEGITTPLRTGDGSRRQVTPFDSIHASDNLENQIHGHNHHAKQLVRTKKLCRALGFFYHISFGVLFTTFTELLLNDFGNNYSQTAAFLGVCAGVERGVQFFSSPVLGNLSDSVGRRPILLLSLLLHFASLMVVAILPTRHSVLIYFLINGASNVTLGMINAIVADLCSAQGKTGEGELAQQYGRLGMAIGLSMILGPAIGPVLQKVNVLYPIYLSLAFLGVSIVIAWSMAESLQACHRALNINWRKANPFFVLREAMRFRRFQLFSGPFFLNQLTECVYQFVVLYTKRRFGWGYMTLGFYVSIIGICLAIVQGSLRYFVPRFVSENGCVTVGLFGHALAMGVISVATHGWMMGLTILPQMAASLKNPGLMSALAKGIAPEQQGVLQGSVSSLRVLSKAVGGPIFGAIVALSLRQAGEEKRPGGGSEWMLGLPFWVAAALDLLAAGVCWYIFRSVAGLGPEGGEEGEGGSKKGGRAGRRGRAPADMEAGAALWPPRVGREGTIGDMDDEESTQTGSGVSSLAAPGEEEGEGGEEGGGEGKVVMFGTLECDGLPVLSPI</sequence>
<dbReference type="PANTHER" id="PTHR23504">
    <property type="entry name" value="MAJOR FACILITATOR SUPERFAMILY DOMAIN-CONTAINING PROTEIN 10"/>
    <property type="match status" value="1"/>
</dbReference>
<comment type="caution">
    <text evidence="8">The sequence shown here is derived from an EMBL/GenBank/DDBJ whole genome shotgun (WGS) entry which is preliminary data.</text>
</comment>
<feature type="transmembrane region" description="Helical" evidence="7">
    <location>
        <begin position="78"/>
        <end position="96"/>
    </location>
</feature>
<feature type="transmembrane region" description="Helical" evidence="7">
    <location>
        <begin position="232"/>
        <end position="252"/>
    </location>
</feature>
<feature type="region of interest" description="Disordered" evidence="6">
    <location>
        <begin position="481"/>
        <end position="561"/>
    </location>
</feature>
<evidence type="ECO:0000256" key="7">
    <source>
        <dbReference type="SAM" id="Phobius"/>
    </source>
</evidence>
<organism evidence="8 9">
    <name type="scientific">Nannochloropsis salina CCMP1776</name>
    <dbReference type="NCBI Taxonomy" id="1027361"/>
    <lineage>
        <taxon>Eukaryota</taxon>
        <taxon>Sar</taxon>
        <taxon>Stramenopiles</taxon>
        <taxon>Ochrophyta</taxon>
        <taxon>Eustigmatophyceae</taxon>
        <taxon>Eustigmatales</taxon>
        <taxon>Monodopsidaceae</taxon>
        <taxon>Microchloropsis</taxon>
        <taxon>Microchloropsis salina</taxon>
    </lineage>
</organism>
<feature type="transmembrane region" description="Helical" evidence="7">
    <location>
        <begin position="164"/>
        <end position="186"/>
    </location>
</feature>
<dbReference type="InterPro" id="IPR011701">
    <property type="entry name" value="MFS"/>
</dbReference>
<dbReference type="InterPro" id="IPR005829">
    <property type="entry name" value="Sugar_transporter_CS"/>
</dbReference>
<name>A0A4D9CSS8_9STRA</name>
<feature type="transmembrane region" description="Helical" evidence="7">
    <location>
        <begin position="140"/>
        <end position="158"/>
    </location>
</feature>
<dbReference type="SUPFAM" id="SSF103473">
    <property type="entry name" value="MFS general substrate transporter"/>
    <property type="match status" value="1"/>
</dbReference>
<evidence type="ECO:0000256" key="3">
    <source>
        <dbReference type="ARBA" id="ARBA00022692"/>
    </source>
</evidence>
<dbReference type="PANTHER" id="PTHR23504:SF15">
    <property type="entry name" value="MAJOR FACILITATOR SUPERFAMILY (MFS) PROFILE DOMAIN-CONTAINING PROTEIN"/>
    <property type="match status" value="1"/>
</dbReference>
<dbReference type="Gene3D" id="1.20.1250.20">
    <property type="entry name" value="MFS general substrate transporter like domains"/>
    <property type="match status" value="2"/>
</dbReference>
<dbReference type="AlphaFoldDB" id="A0A4D9CSS8"/>
<evidence type="ECO:0000256" key="5">
    <source>
        <dbReference type="ARBA" id="ARBA00023136"/>
    </source>
</evidence>
<dbReference type="Proteomes" id="UP000355283">
    <property type="component" value="Unassembled WGS sequence"/>
</dbReference>
<feature type="compositionally biased region" description="Basic residues" evidence="6">
    <location>
        <begin position="493"/>
        <end position="502"/>
    </location>
</feature>
<reference evidence="8 9" key="1">
    <citation type="submission" date="2019-01" db="EMBL/GenBank/DDBJ databases">
        <title>Nuclear Genome Assembly of the Microalgal Biofuel strain Nannochloropsis salina CCMP1776.</title>
        <authorList>
            <person name="Hovde B."/>
        </authorList>
    </citation>
    <scope>NUCLEOTIDE SEQUENCE [LARGE SCALE GENOMIC DNA]</scope>
    <source>
        <strain evidence="8 9">CCMP1776</strain>
    </source>
</reference>
<dbReference type="GO" id="GO:0016020">
    <property type="term" value="C:membrane"/>
    <property type="evidence" value="ECO:0007669"/>
    <property type="project" value="UniProtKB-SubCell"/>
</dbReference>
<evidence type="ECO:0000313" key="8">
    <source>
        <dbReference type="EMBL" id="TFJ81886.1"/>
    </source>
</evidence>
<accession>A0A4D9CSS8</accession>
<dbReference type="OrthoDB" id="10262656at2759"/>
<dbReference type="InterPro" id="IPR001958">
    <property type="entry name" value="Tet-R_TetA/multi-R_MdtG-like"/>
</dbReference>